<evidence type="ECO:0000256" key="10">
    <source>
        <dbReference type="HAMAP-Rule" id="MF_01979"/>
    </source>
</evidence>
<dbReference type="Proteomes" id="UP000676194">
    <property type="component" value="Chromosome"/>
</dbReference>
<comment type="cofactor">
    <cofactor evidence="1 10">
        <name>Mg(2+)</name>
        <dbReference type="ChEBI" id="CHEBI:18420"/>
    </cofactor>
</comment>
<dbReference type="InterPro" id="IPR022953">
    <property type="entry name" value="ATP_PFK"/>
</dbReference>
<dbReference type="HAMAP" id="MF_01979">
    <property type="entry name" value="Phosphofructokinase_II_Short"/>
    <property type="match status" value="1"/>
</dbReference>
<feature type="active site" description="Proton acceptor" evidence="10">
    <location>
        <position position="145"/>
    </location>
</feature>
<keyword evidence="5 10" id="KW-0479">Metal-binding</keyword>
<accession>A0A8E6EYE5</accession>
<dbReference type="GO" id="GO:0006002">
    <property type="term" value="P:fructose 6-phosphate metabolic process"/>
    <property type="evidence" value="ECO:0007669"/>
    <property type="project" value="InterPro"/>
</dbReference>
<keyword evidence="7 10" id="KW-0460">Magnesium</keyword>
<evidence type="ECO:0000256" key="2">
    <source>
        <dbReference type="ARBA" id="ARBA00003138"/>
    </source>
</evidence>
<reference evidence="12" key="1">
    <citation type="submission" date="2021-05" db="EMBL/GenBank/DDBJ databases">
        <title>Complete genome sequence of the cellulolytic planctomycete Telmatocola sphagniphila SP2T and characterization of the first cellulase from planctomycetes.</title>
        <authorList>
            <person name="Rakitin A.L."/>
            <person name="Beletsky A.V."/>
            <person name="Naumoff D.G."/>
            <person name="Kulichevskaya I.S."/>
            <person name="Mardanov A.V."/>
            <person name="Ravin N.V."/>
            <person name="Dedysh S.N."/>
        </authorList>
    </citation>
    <scope>NUCLEOTIDE SEQUENCE</scope>
    <source>
        <strain evidence="12">SP2T</strain>
    </source>
</reference>
<comment type="function">
    <text evidence="2 10">Catalyzes the phosphorylation of D-fructose 6-phosphate, the first committing step of glycolysis. Uses inorganic phosphate (PPi) as phosphoryl donor instead of ATP like common ATP-dependent phosphofructokinases (ATP-PFKs), which renders the reaction reversible, and can thus function both in glycolysis and gluconeogenesis. Consistently, PPi-PFK can replace the enzymes of both the forward (ATP-PFK) and reverse (fructose-bisphosphatase (FBPase)) reactions.</text>
</comment>
<feature type="binding site" evidence="10">
    <location>
        <position position="250"/>
    </location>
    <ligand>
        <name>substrate</name>
    </ligand>
</feature>
<evidence type="ECO:0000256" key="4">
    <source>
        <dbReference type="ARBA" id="ARBA00022679"/>
    </source>
</evidence>
<comment type="subunit">
    <text evidence="10">Homodimer.</text>
</comment>
<dbReference type="GO" id="GO:0003872">
    <property type="term" value="F:6-phosphofructokinase activity"/>
    <property type="evidence" value="ECO:0007669"/>
    <property type="project" value="UniProtKB-UniRule"/>
</dbReference>
<dbReference type="Pfam" id="PF00365">
    <property type="entry name" value="PFK"/>
    <property type="match status" value="1"/>
</dbReference>
<comment type="activity regulation">
    <text evidence="10">Non-allosteric.</text>
</comment>
<evidence type="ECO:0000259" key="11">
    <source>
        <dbReference type="Pfam" id="PF00365"/>
    </source>
</evidence>
<dbReference type="PIRSF" id="PIRSF036482">
    <property type="entry name" value="PPi_PFK_TM0289"/>
    <property type="match status" value="1"/>
</dbReference>
<protein>
    <recommendedName>
        <fullName evidence="10">Pyrophosphate--fructose 6-phosphate 1-phosphotransferase</fullName>
        <ecNumber evidence="10">2.7.1.90</ecNumber>
    </recommendedName>
    <alternativeName>
        <fullName evidence="10">6-phosphofructokinase, pyrophosphate dependent</fullName>
    </alternativeName>
    <alternativeName>
        <fullName evidence="10">PPi-dependent phosphofructokinase</fullName>
        <shortName evidence="10">PPi-PFK</shortName>
    </alternativeName>
    <alternativeName>
        <fullName evidence="10">Pyrophosphate-dependent 6-phosphofructose-1-kinase</fullName>
    </alternativeName>
</protein>
<evidence type="ECO:0000256" key="1">
    <source>
        <dbReference type="ARBA" id="ARBA00001946"/>
    </source>
</evidence>
<dbReference type="InterPro" id="IPR035966">
    <property type="entry name" value="PKF_sf"/>
</dbReference>
<comment type="similarity">
    <text evidence="10">Belongs to the phosphofructokinase type A (PFKA) family. PPi-dependent PFK group II subfamily. Clade 'Short' sub-subfamily.</text>
</comment>
<dbReference type="InterPro" id="IPR000023">
    <property type="entry name" value="Phosphofructokinase_dom"/>
</dbReference>
<dbReference type="KEGG" id="tsph:KIH39_26250"/>
<organism evidence="12 13">
    <name type="scientific">Telmatocola sphagniphila</name>
    <dbReference type="NCBI Taxonomy" id="1123043"/>
    <lineage>
        <taxon>Bacteria</taxon>
        <taxon>Pseudomonadati</taxon>
        <taxon>Planctomycetota</taxon>
        <taxon>Planctomycetia</taxon>
        <taxon>Gemmatales</taxon>
        <taxon>Gemmataceae</taxon>
    </lineage>
</organism>
<dbReference type="PANTHER" id="PTHR43650">
    <property type="entry name" value="PYROPHOSPHATE--FRUCTOSE 6-PHOSPHATE 1-PHOSPHOTRANSFERASE"/>
    <property type="match status" value="1"/>
</dbReference>
<keyword evidence="3 10" id="KW-0963">Cytoplasm</keyword>
<feature type="site" description="Important for catalytic activity and substrate specificity; stabilizes the transition state when the phosphoryl donor is PPi; prevents ATP from binding by mimicking the alpha-phosphate group of ATP" evidence="10">
    <location>
        <position position="109"/>
    </location>
</feature>
<dbReference type="PRINTS" id="PR00476">
    <property type="entry name" value="PHFRCTKINASE"/>
</dbReference>
<dbReference type="SUPFAM" id="SSF53784">
    <property type="entry name" value="Phosphofructokinase"/>
    <property type="match status" value="1"/>
</dbReference>
<comment type="catalytic activity">
    <reaction evidence="9 10">
        <text>beta-D-fructose 6-phosphate + diphosphate = beta-D-fructose 1,6-bisphosphate + phosphate + H(+)</text>
        <dbReference type="Rhea" id="RHEA:13613"/>
        <dbReference type="ChEBI" id="CHEBI:15378"/>
        <dbReference type="ChEBI" id="CHEBI:32966"/>
        <dbReference type="ChEBI" id="CHEBI:33019"/>
        <dbReference type="ChEBI" id="CHEBI:43474"/>
        <dbReference type="ChEBI" id="CHEBI:57634"/>
        <dbReference type="EC" id="2.7.1.90"/>
    </reaction>
</comment>
<evidence type="ECO:0000256" key="8">
    <source>
        <dbReference type="ARBA" id="ARBA00023152"/>
    </source>
</evidence>
<dbReference type="Gene3D" id="3.40.50.460">
    <property type="entry name" value="Phosphofructokinase domain"/>
    <property type="match status" value="1"/>
</dbReference>
<keyword evidence="8 10" id="KW-0324">Glycolysis</keyword>
<feature type="binding site" evidence="10">
    <location>
        <begin position="143"/>
        <end position="145"/>
    </location>
    <ligand>
        <name>substrate</name>
    </ligand>
</feature>
<dbReference type="PANTHER" id="PTHR43650:SF1">
    <property type="entry name" value="PYROPHOSPHATE--FRUCTOSE 6-PHOSPHATE 1-PHOSPHOTRANSFERASE SUBUNIT BETA 2"/>
    <property type="match status" value="1"/>
</dbReference>
<dbReference type="AlphaFoldDB" id="A0A8E6EYE5"/>
<keyword evidence="4 10" id="KW-0808">Transferase</keyword>
<dbReference type="RefSeq" id="WP_213497107.1">
    <property type="nucleotide sequence ID" value="NZ_CP074694.1"/>
</dbReference>
<comment type="subcellular location">
    <subcellularLocation>
        <location evidence="10">Cytoplasm</location>
    </subcellularLocation>
</comment>
<feature type="binding site" evidence="10">
    <location>
        <begin position="319"/>
        <end position="322"/>
    </location>
    <ligand>
        <name>substrate</name>
    </ligand>
</feature>
<dbReference type="UniPathway" id="UPA00109">
    <property type="reaction ID" value="UER00182"/>
</dbReference>
<keyword evidence="6 10" id="KW-0418">Kinase</keyword>
<evidence type="ECO:0000256" key="3">
    <source>
        <dbReference type="ARBA" id="ARBA00022490"/>
    </source>
</evidence>
<dbReference type="EC" id="2.7.1.90" evidence="10"/>
<dbReference type="EMBL" id="CP074694">
    <property type="protein sequence ID" value="QVL32291.1"/>
    <property type="molecule type" value="Genomic_DNA"/>
</dbReference>
<name>A0A8E6EYE5_9BACT</name>
<dbReference type="NCBIfam" id="NF041103">
    <property type="entry name" value="PFKA_PPi_Ttgales"/>
    <property type="match status" value="1"/>
</dbReference>
<dbReference type="InterPro" id="IPR054846">
    <property type="entry name" value="PFKA_PPi_Ttgales"/>
</dbReference>
<dbReference type="GO" id="GO:0005829">
    <property type="term" value="C:cytosol"/>
    <property type="evidence" value="ECO:0007669"/>
    <property type="project" value="TreeGrafter"/>
</dbReference>
<evidence type="ECO:0000256" key="7">
    <source>
        <dbReference type="ARBA" id="ARBA00022842"/>
    </source>
</evidence>
<feature type="binding site" evidence="10">
    <location>
        <begin position="189"/>
        <end position="191"/>
    </location>
    <ligand>
        <name>substrate</name>
    </ligand>
</feature>
<dbReference type="Gene3D" id="3.40.50.450">
    <property type="match status" value="1"/>
</dbReference>
<feature type="domain" description="Phosphofructokinase" evidence="11">
    <location>
        <begin position="5"/>
        <end position="345"/>
    </location>
</feature>
<keyword evidence="13" id="KW-1185">Reference proteome</keyword>
<evidence type="ECO:0000313" key="12">
    <source>
        <dbReference type="EMBL" id="QVL32291.1"/>
    </source>
</evidence>
<comment type="pathway">
    <text evidence="10">Carbohydrate degradation; glycolysis; D-glyceraldehyde 3-phosphate and glycerone phosphate from D-glucose: step 3/4.</text>
</comment>
<feature type="binding site" evidence="10">
    <location>
        <position position="13"/>
    </location>
    <ligand>
        <name>diphosphate</name>
        <dbReference type="ChEBI" id="CHEBI:33019"/>
    </ligand>
</feature>
<evidence type="ECO:0000256" key="5">
    <source>
        <dbReference type="ARBA" id="ARBA00022723"/>
    </source>
</evidence>
<proteinExistence type="inferred from homology"/>
<feature type="site" description="Important for catalytic activity; stabilizes the transition state when the phosphoryl donor is PPi" evidence="10">
    <location>
        <position position="142"/>
    </location>
</feature>
<dbReference type="GO" id="GO:0046872">
    <property type="term" value="F:metal ion binding"/>
    <property type="evidence" value="ECO:0007669"/>
    <property type="project" value="UniProtKB-KW"/>
</dbReference>
<sequence>MSKGKLGIVVGGGPAPGINGVISSVTIEAINHGMEVIGFQNGFRHLVEGSDTHWRKLTTDDVAPYYTRGGSILGTARVNPAKKEEDMARVLKVFEKLGLTAFVTIGGDDTAYSGSQVAKRVGPGAPRAKPSDHFIRVCHVPKTIDNDLPLPEGTPTFGFETARHLGVLTTRALHADARTTGRWYIIVSMGRAAGHLALGIGKASASTISIIPEEFRDKPVTLESLSDIIIGSILKRKLVGKDYGVVVLAEGLIESIGDAGLLKALGEEALSHYGHLERDPHGHLRLGEIDFGRIVKDYLKKKLLELGQKVDFITKDLGYELRSADPIPFDAEYTRDLGYGAVKFLTSEAASQYGAVISFIDGRMVPLPFEQMIDPKTQRMKNRRVNVDSESYHCARRYMIRLEKSDFDDAAKLKQLADVVKMTPEAFRARFENSINEVPYA</sequence>
<feature type="binding site" evidence="10">
    <location>
        <position position="108"/>
    </location>
    <ligand>
        <name>Mg(2+)</name>
        <dbReference type="ChEBI" id="CHEBI:18420"/>
        <note>catalytic</note>
    </ligand>
</feature>
<gene>
    <name evidence="10" type="primary">pfp</name>
    <name evidence="12" type="ORF">KIH39_26250</name>
</gene>
<evidence type="ECO:0000313" key="13">
    <source>
        <dbReference type="Proteomes" id="UP000676194"/>
    </source>
</evidence>
<evidence type="ECO:0000256" key="6">
    <source>
        <dbReference type="ARBA" id="ARBA00022777"/>
    </source>
</evidence>
<dbReference type="GO" id="GO:0009749">
    <property type="term" value="P:response to glucose"/>
    <property type="evidence" value="ECO:0007669"/>
    <property type="project" value="TreeGrafter"/>
</dbReference>
<dbReference type="InterPro" id="IPR011403">
    <property type="entry name" value="PPi-PFK_TM0289"/>
</dbReference>
<evidence type="ECO:0000256" key="9">
    <source>
        <dbReference type="ARBA" id="ARBA00048072"/>
    </source>
</evidence>
<dbReference type="GO" id="GO:0047334">
    <property type="term" value="F:diphosphate-fructose-6-phosphate 1-phosphotransferase activity"/>
    <property type="evidence" value="ECO:0007669"/>
    <property type="project" value="UniProtKB-EC"/>
</dbReference>